<dbReference type="GO" id="GO:0005576">
    <property type="term" value="C:extracellular region"/>
    <property type="evidence" value="ECO:0007669"/>
    <property type="project" value="UniProtKB-SubCell"/>
</dbReference>
<evidence type="ECO:0000256" key="3">
    <source>
        <dbReference type="ARBA" id="ARBA00021606"/>
    </source>
</evidence>
<proteinExistence type="evidence at transcript level"/>
<feature type="domain" description="Transthyretin/hydroxyisourate hydrolase" evidence="10">
    <location>
        <begin position="30"/>
        <end position="150"/>
    </location>
</feature>
<evidence type="ECO:0000256" key="8">
    <source>
        <dbReference type="ARBA" id="ARBA00022920"/>
    </source>
</evidence>
<keyword evidence="6" id="KW-0765">Sulfation</keyword>
<organism evidence="11">
    <name type="scientific">Callorhinchus milii</name>
    <name type="common">Ghost shark</name>
    <dbReference type="NCBI Taxonomy" id="7868"/>
    <lineage>
        <taxon>Eukaryota</taxon>
        <taxon>Metazoa</taxon>
        <taxon>Chordata</taxon>
        <taxon>Craniata</taxon>
        <taxon>Vertebrata</taxon>
        <taxon>Chondrichthyes</taxon>
        <taxon>Holocephali</taxon>
        <taxon>Chimaeriformes</taxon>
        <taxon>Callorhinchidae</taxon>
        <taxon>Callorhinchus</taxon>
    </lineage>
</organism>
<dbReference type="GO" id="GO:0070324">
    <property type="term" value="F:thyroid hormone binding"/>
    <property type="evidence" value="ECO:0007669"/>
    <property type="project" value="UniProtKB-UniRule"/>
</dbReference>
<dbReference type="Gene3D" id="2.60.40.180">
    <property type="entry name" value="Transthyretin/hydroxyisourate hydrolase domain"/>
    <property type="match status" value="1"/>
</dbReference>
<dbReference type="PANTHER" id="PTHR10395">
    <property type="entry name" value="URICASE AND TRANSTHYRETIN-RELATED"/>
    <property type="match status" value="1"/>
</dbReference>
<feature type="chain" id="PRO_5005138034" description="Transthyretin" evidence="9">
    <location>
        <begin position="23"/>
        <end position="170"/>
    </location>
</feature>
<evidence type="ECO:0000256" key="5">
    <source>
        <dbReference type="ARBA" id="ARBA00022525"/>
    </source>
</evidence>
<dbReference type="InterPro" id="IPR023418">
    <property type="entry name" value="Thyroxine_BS"/>
</dbReference>
<keyword evidence="8 9" id="KW-0795">Thyroid hormone</keyword>
<protein>
    <recommendedName>
        <fullName evidence="3 9">Transthyretin</fullName>
    </recommendedName>
</protein>
<accession>K4G9R6</accession>
<dbReference type="GO" id="GO:0006144">
    <property type="term" value="P:purine nucleobase metabolic process"/>
    <property type="evidence" value="ECO:0007669"/>
    <property type="project" value="TreeGrafter"/>
</dbReference>
<dbReference type="InterPro" id="IPR036817">
    <property type="entry name" value="Transthyretin/HIU_hydrolase_sf"/>
</dbReference>
<dbReference type="InterPro" id="IPR023416">
    <property type="entry name" value="Transthyretin/HIU_hydrolase_d"/>
</dbReference>
<reference evidence="11" key="1">
    <citation type="journal article" date="2012" name="PLoS ONE">
        <title>Sequencing and Analysis of Full-Length cDNAs, 5'-ESTs and 3'-ESTs from a Cartilaginous Fish, the Elephant Shark (Callorhinchus milii).</title>
        <authorList>
            <person name="Tan Y.Y."/>
            <person name="Kodzius R."/>
            <person name="Tay B.H."/>
            <person name="Tay A."/>
            <person name="Brenner S."/>
            <person name="Venkatesh B."/>
        </authorList>
    </citation>
    <scope>NUCLEOTIDE SEQUENCE</scope>
    <source>
        <tissue evidence="11">Liver</tissue>
    </source>
</reference>
<comment type="subunit">
    <text evidence="9">Homotetramer.</text>
</comment>
<evidence type="ECO:0000259" key="10">
    <source>
        <dbReference type="SMART" id="SM00095"/>
    </source>
</evidence>
<keyword evidence="9" id="KW-0732">Signal</keyword>
<dbReference type="PRINTS" id="PR00189">
    <property type="entry name" value="TRNSTHYRETIN"/>
</dbReference>
<keyword evidence="5 9" id="KW-0964">Secreted</keyword>
<evidence type="ECO:0000256" key="1">
    <source>
        <dbReference type="ARBA" id="ARBA00004613"/>
    </source>
</evidence>
<dbReference type="SUPFAM" id="SSF49472">
    <property type="entry name" value="Transthyretin (synonym: prealbumin)"/>
    <property type="match status" value="1"/>
</dbReference>
<evidence type="ECO:0000256" key="7">
    <source>
        <dbReference type="ARBA" id="ARBA00022702"/>
    </source>
</evidence>
<evidence type="ECO:0000256" key="2">
    <source>
        <dbReference type="ARBA" id="ARBA00007893"/>
    </source>
</evidence>
<name>K4G9R6_CALMI</name>
<dbReference type="AlphaFoldDB" id="K4G9R6"/>
<evidence type="ECO:0000313" key="11">
    <source>
        <dbReference type="EMBL" id="AFM89919.1"/>
    </source>
</evidence>
<evidence type="ECO:0000256" key="4">
    <source>
        <dbReference type="ARBA" id="ARBA00022448"/>
    </source>
</evidence>
<sequence length="170" mass="18599">MLRLPFIVVLVAAAAFVPGALSHDPHGGIDSKCPIVIKVLDAVRGIPASNVTVKILKEDESHSWTVLSTGMTGQAGEVHDIVTEATFVEGVYKVHFETSTYWSSLGLAPFYDCADMVFSTIHRGHHHYTLALLLSPYSYSATAVVKDFQPHVQGQDHTHDHGHDHDHDHA</sequence>
<dbReference type="InterPro" id="IPR000895">
    <property type="entry name" value="Transthyretin/HIU_hydrolase"/>
</dbReference>
<comment type="function">
    <text evidence="9">Thyroid hormone-binding protein. Probably transports thyroxine from the bloodstream to the brain.</text>
</comment>
<dbReference type="PROSITE" id="PS00768">
    <property type="entry name" value="TRANSTHYRETIN_1"/>
    <property type="match status" value="1"/>
</dbReference>
<keyword evidence="7" id="KW-0372">Hormone</keyword>
<dbReference type="PANTHER" id="PTHR10395:SF12">
    <property type="entry name" value="TRANSTHYRETIN"/>
    <property type="match status" value="1"/>
</dbReference>
<comment type="similarity">
    <text evidence="2 9">Belongs to the transthyretin family.</text>
</comment>
<keyword evidence="4" id="KW-0813">Transport</keyword>
<dbReference type="Pfam" id="PF00576">
    <property type="entry name" value="Transthyretin"/>
    <property type="match status" value="1"/>
</dbReference>
<evidence type="ECO:0000256" key="9">
    <source>
        <dbReference type="RuleBase" id="RU361269"/>
    </source>
</evidence>
<feature type="signal peptide" evidence="9">
    <location>
        <begin position="1"/>
        <end position="22"/>
    </location>
</feature>
<dbReference type="FunFam" id="2.60.40.180:FF:000002">
    <property type="entry name" value="Transthyretin"/>
    <property type="match status" value="1"/>
</dbReference>
<dbReference type="SMART" id="SM00095">
    <property type="entry name" value="TR_THY"/>
    <property type="match status" value="1"/>
</dbReference>
<dbReference type="EMBL" id="JX211605">
    <property type="protein sequence ID" value="AFM89919.1"/>
    <property type="molecule type" value="mRNA"/>
</dbReference>
<comment type="subcellular location">
    <subcellularLocation>
        <location evidence="1 9">Secreted</location>
    </subcellularLocation>
</comment>
<dbReference type="GO" id="GO:0005179">
    <property type="term" value="F:hormone activity"/>
    <property type="evidence" value="ECO:0007669"/>
    <property type="project" value="UniProtKB-UniRule"/>
</dbReference>
<evidence type="ECO:0000256" key="6">
    <source>
        <dbReference type="ARBA" id="ARBA00022641"/>
    </source>
</evidence>